<evidence type="ECO:0000313" key="3">
    <source>
        <dbReference type="Proteomes" id="UP000266067"/>
    </source>
</evidence>
<dbReference type="InterPro" id="IPR036291">
    <property type="entry name" value="NAD(P)-bd_dom_sf"/>
</dbReference>
<evidence type="ECO:0000313" key="2">
    <source>
        <dbReference type="EMBL" id="RIV34992.1"/>
    </source>
</evidence>
<evidence type="ECO:0000259" key="1">
    <source>
        <dbReference type="Pfam" id="PF01370"/>
    </source>
</evidence>
<comment type="caution">
    <text evidence="2">The sequence shown here is derived from an EMBL/GenBank/DDBJ whole genome shotgun (WGS) entry which is preliminary data.</text>
</comment>
<feature type="domain" description="NAD-dependent epimerase/dehydratase" evidence="1">
    <location>
        <begin position="4"/>
        <end position="221"/>
    </location>
</feature>
<dbReference type="EMBL" id="QXFH01000070">
    <property type="protein sequence ID" value="RIV34992.1"/>
    <property type="molecule type" value="Genomic_DNA"/>
</dbReference>
<keyword evidence="3" id="KW-1185">Reference proteome</keyword>
<organism evidence="2 3">
    <name type="scientific">Flagellimonas lutimaris</name>
    <dbReference type="NCBI Taxonomy" id="475082"/>
    <lineage>
        <taxon>Bacteria</taxon>
        <taxon>Pseudomonadati</taxon>
        <taxon>Bacteroidota</taxon>
        <taxon>Flavobacteriia</taxon>
        <taxon>Flavobacteriales</taxon>
        <taxon>Flavobacteriaceae</taxon>
        <taxon>Flagellimonas</taxon>
    </lineage>
</organism>
<dbReference type="PANTHER" id="PTHR43245">
    <property type="entry name" value="BIFUNCTIONAL POLYMYXIN RESISTANCE PROTEIN ARNA"/>
    <property type="match status" value="1"/>
</dbReference>
<reference evidence="2 3" key="1">
    <citation type="submission" date="2018-08" db="EMBL/GenBank/DDBJ databases">
        <title>Proposal of Muricauda 72 sp.nov. and Muricauda NH166 sp.nov., isolated from seawater.</title>
        <authorList>
            <person name="Cheng H."/>
            <person name="Wu Y.-H."/>
            <person name="Guo L.-L."/>
            <person name="Xu X.-W."/>
        </authorList>
    </citation>
    <scope>NUCLEOTIDE SEQUENCE [LARGE SCALE GENOMIC DNA]</scope>
    <source>
        <strain evidence="2 3">KCTC 22173</strain>
    </source>
</reference>
<gene>
    <name evidence="2" type="ORF">D2V08_06405</name>
</gene>
<dbReference type="InterPro" id="IPR050177">
    <property type="entry name" value="Lipid_A_modif_metabolic_enz"/>
</dbReference>
<dbReference type="InterPro" id="IPR001509">
    <property type="entry name" value="Epimerase_deHydtase"/>
</dbReference>
<sequence>MKSILITGANGFLGSHLVVELSKEFNVIGLVRSTQSINRIKNQSIKIYSSEDPLEKIFKENKIFAVIHTATVYKKKNDSIIPLFKTNIELPVRLAELCNSYKVKAFLNTDSFFNSSTYSYSYLSEYTLTKKHTSEWLNLLSKTNVFKLVNLKLFHMYGETDSESKFVPSLVSQITKGSEAIKMTKGEQTRDFIYIKDVVSAYRQVLCSIEELSHYEEFDVGTGVETSIKEFTNLTKAILECETKILFGAIPYREGEIMKSKAETIKLCKLGWKPSFSLEKGLKEYLS</sequence>
<dbReference type="OrthoDB" id="9803010at2"/>
<dbReference type="PANTHER" id="PTHR43245:SF13">
    <property type="entry name" value="UDP-D-APIOSE_UDP-D-XYLOSE SYNTHASE 2"/>
    <property type="match status" value="1"/>
</dbReference>
<dbReference type="Pfam" id="PF01370">
    <property type="entry name" value="Epimerase"/>
    <property type="match status" value="1"/>
</dbReference>
<proteinExistence type="predicted"/>
<dbReference type="Gene3D" id="3.40.50.720">
    <property type="entry name" value="NAD(P)-binding Rossmann-like Domain"/>
    <property type="match status" value="1"/>
</dbReference>
<protein>
    <submittedName>
        <fullName evidence="2">NAD-dependent epimerase/dehydratase family protein</fullName>
    </submittedName>
</protein>
<name>A0A3A1NAF8_9FLAO</name>
<dbReference type="AlphaFoldDB" id="A0A3A1NAF8"/>
<dbReference type="Proteomes" id="UP000266067">
    <property type="component" value="Unassembled WGS sequence"/>
</dbReference>
<dbReference type="RefSeq" id="WP_119607222.1">
    <property type="nucleotide sequence ID" value="NZ_QXFH01000070.1"/>
</dbReference>
<dbReference type="SUPFAM" id="SSF51735">
    <property type="entry name" value="NAD(P)-binding Rossmann-fold domains"/>
    <property type="match status" value="1"/>
</dbReference>
<accession>A0A3A1NAF8</accession>